<dbReference type="Proteomes" id="UP000672934">
    <property type="component" value="Unassembled WGS sequence"/>
</dbReference>
<organism evidence="3 4">
    <name type="scientific">Cupriavidus yeoncheonensis</name>
    <dbReference type="NCBI Taxonomy" id="1462994"/>
    <lineage>
        <taxon>Bacteria</taxon>
        <taxon>Pseudomonadati</taxon>
        <taxon>Pseudomonadota</taxon>
        <taxon>Betaproteobacteria</taxon>
        <taxon>Burkholderiales</taxon>
        <taxon>Burkholderiaceae</taxon>
        <taxon>Cupriavidus</taxon>
    </lineage>
</organism>
<dbReference type="Gene3D" id="3.40.50.1820">
    <property type="entry name" value="alpha/beta hydrolase"/>
    <property type="match status" value="1"/>
</dbReference>
<dbReference type="Pfam" id="PF12146">
    <property type="entry name" value="Hydrolase_4"/>
    <property type="match status" value="1"/>
</dbReference>
<keyword evidence="1" id="KW-1133">Transmembrane helix</keyword>
<sequence length="300" mass="32117">MATMQPVRDSPIPRWLASTAGIAIVAGLARRVLFRALEREAFVTPTSAPPEPDLPEATLRHSTFRSGNRLLHAAYAPAAQRQAPALMVCHGDDECLSDWAPVQAMLSHSGISTFVFDYSGYGASSGRPTVSHLREDACAAYRAFLAATPDATRHYVLGHSLGSGVLLDVARGFMPAPDGAIIASGFSSAREAAVQTGRVPPRLAWLLPDPWNNAARMRRLELPLLLVHSRADEVLPLAHAERLAQAASNLQELVLFDGMPHDAAILPDYMDAFWAPVIAFMLAPAGAHAGARLGQPAIAR</sequence>
<keyword evidence="1" id="KW-0812">Transmembrane</keyword>
<feature type="domain" description="Serine aminopeptidase S33" evidence="2">
    <location>
        <begin position="85"/>
        <end position="196"/>
    </location>
</feature>
<proteinExistence type="predicted"/>
<dbReference type="EMBL" id="CAJPUY010000012">
    <property type="protein sequence ID" value="CAG2147138.1"/>
    <property type="molecule type" value="Genomic_DNA"/>
</dbReference>
<comment type="caution">
    <text evidence="3">The sequence shown here is derived from an EMBL/GenBank/DDBJ whole genome shotgun (WGS) entry which is preliminary data.</text>
</comment>
<evidence type="ECO:0000259" key="2">
    <source>
        <dbReference type="Pfam" id="PF12146"/>
    </source>
</evidence>
<dbReference type="InterPro" id="IPR022742">
    <property type="entry name" value="Hydrolase_4"/>
</dbReference>
<accession>A0A916IWH5</accession>
<dbReference type="PANTHER" id="PTHR12277">
    <property type="entry name" value="ALPHA/BETA HYDROLASE DOMAIN-CONTAINING PROTEIN"/>
    <property type="match status" value="1"/>
</dbReference>
<dbReference type="AlphaFoldDB" id="A0A916IWH5"/>
<name>A0A916IWH5_9BURK</name>
<keyword evidence="4" id="KW-1185">Reference proteome</keyword>
<keyword evidence="1" id="KW-0472">Membrane</keyword>
<evidence type="ECO:0000313" key="4">
    <source>
        <dbReference type="Proteomes" id="UP000672934"/>
    </source>
</evidence>
<feature type="transmembrane region" description="Helical" evidence="1">
    <location>
        <begin position="12"/>
        <end position="29"/>
    </location>
</feature>
<evidence type="ECO:0000313" key="3">
    <source>
        <dbReference type="EMBL" id="CAG2147138.1"/>
    </source>
</evidence>
<dbReference type="SUPFAM" id="SSF53474">
    <property type="entry name" value="alpha/beta-Hydrolases"/>
    <property type="match status" value="1"/>
</dbReference>
<dbReference type="PANTHER" id="PTHR12277:SF81">
    <property type="entry name" value="PROTEIN ABHD13"/>
    <property type="match status" value="1"/>
</dbReference>
<gene>
    <name evidence="3" type="ORF">LMG31506_03554</name>
</gene>
<reference evidence="3" key="1">
    <citation type="submission" date="2021-03" db="EMBL/GenBank/DDBJ databases">
        <authorList>
            <person name="Peeters C."/>
        </authorList>
    </citation>
    <scope>NUCLEOTIDE SEQUENCE</scope>
    <source>
        <strain evidence="3">LMG 31506</strain>
    </source>
</reference>
<evidence type="ECO:0000256" key="1">
    <source>
        <dbReference type="SAM" id="Phobius"/>
    </source>
</evidence>
<dbReference type="InterPro" id="IPR029058">
    <property type="entry name" value="AB_hydrolase_fold"/>
</dbReference>
<protein>
    <recommendedName>
        <fullName evidence="2">Serine aminopeptidase S33 domain-containing protein</fullName>
    </recommendedName>
</protein>